<accession>A0AAD3DI39</accession>
<name>A0AAD3DI39_9CHLO</name>
<keyword evidence="2" id="KW-0808">Transferase</keyword>
<sequence>MAFLNRLFNRKSKTELVSSQATQQQLRRSLTDPNPPTIASQRARTSSSDERDTFDIYAPSRLSRPRRVGCDFTRAKTSVESGSVRSSNSSAADPAYNIADGVKGQYRQLKPLHRSRLHTIMAAQDRSSKRTVVMKTVYKSRLSAAMRTKLESEVQHLRTLAGVPGVVQYLNHFEDDECFYIVLERCPGLTLIELIANCGGRLPEHVLVPYILIPLTLLLADLHRRGVVHRQLKPEHVLCCHESASITLVDFAEAVNAKQRCLNNRAGALEYMAPEVLDKPTAEEVFHQVLSRGISEEELPQYDEKADVWSLGALTYEALTGCQPFLADSPADMGALQRELLASSEPPSAPTTPSAAGGGSQRLFAGRSLSPEARSFLTQALQLDPTRRPSAEALLQHPLLRRYWTRYQDKQVALLASSSVGSVAAAAAAAEAGGAAAGAVPAVAVAPAPPPRALARPVWTEVGIAAVAATGSPMRGSVRGPTAVTPATACCGAPSEVAQANVLVAAPLQFSVR</sequence>
<dbReference type="SUPFAM" id="SSF56112">
    <property type="entry name" value="Protein kinase-like (PK-like)"/>
    <property type="match status" value="1"/>
</dbReference>
<feature type="compositionally biased region" description="Low complexity" evidence="8">
    <location>
        <begin position="342"/>
        <end position="355"/>
    </location>
</feature>
<reference evidence="10 11" key="1">
    <citation type="journal article" date="2021" name="Sci. Rep.">
        <title>Genome sequencing of the multicellular alga Astrephomene provides insights into convergent evolution of germ-soma differentiation.</title>
        <authorList>
            <person name="Yamashita S."/>
            <person name="Yamamoto K."/>
            <person name="Matsuzaki R."/>
            <person name="Suzuki S."/>
            <person name="Yamaguchi H."/>
            <person name="Hirooka S."/>
            <person name="Minakuchi Y."/>
            <person name="Miyagishima S."/>
            <person name="Kawachi M."/>
            <person name="Toyoda A."/>
            <person name="Nozaki H."/>
        </authorList>
    </citation>
    <scope>NUCLEOTIDE SEQUENCE [LARGE SCALE GENOMIC DNA]</scope>
    <source>
        <strain evidence="10 11">NIES-4017</strain>
    </source>
</reference>
<dbReference type="AlphaFoldDB" id="A0AAD3DI39"/>
<dbReference type="Gene3D" id="3.30.200.20">
    <property type="entry name" value="Phosphorylase Kinase, domain 1"/>
    <property type="match status" value="1"/>
</dbReference>
<keyword evidence="5 6" id="KW-0067">ATP-binding</keyword>
<dbReference type="InterPro" id="IPR000719">
    <property type="entry name" value="Prot_kinase_dom"/>
</dbReference>
<gene>
    <name evidence="10" type="ORF">Agub_g1302</name>
</gene>
<feature type="binding site" evidence="6">
    <location>
        <position position="250"/>
    </location>
    <ligand>
        <name>ATP</name>
        <dbReference type="ChEBI" id="CHEBI:30616"/>
    </ligand>
</feature>
<keyword evidence="4" id="KW-0418">Kinase</keyword>
<feature type="region of interest" description="Disordered" evidence="8">
    <location>
        <begin position="14"/>
        <end position="53"/>
    </location>
</feature>
<feature type="region of interest" description="Disordered" evidence="8">
    <location>
        <begin position="342"/>
        <end position="363"/>
    </location>
</feature>
<evidence type="ECO:0000259" key="9">
    <source>
        <dbReference type="PROSITE" id="PS50011"/>
    </source>
</evidence>
<protein>
    <recommendedName>
        <fullName evidence="9">Protein kinase domain-containing protein</fullName>
    </recommendedName>
</protein>
<feature type="domain" description="Protein kinase" evidence="9">
    <location>
        <begin position="106"/>
        <end position="400"/>
    </location>
</feature>
<comment type="caution">
    <text evidence="10">The sequence shown here is derived from an EMBL/GenBank/DDBJ whole genome shotgun (WGS) entry which is preliminary data.</text>
</comment>
<dbReference type="InterPro" id="IPR011009">
    <property type="entry name" value="Kinase-like_dom_sf"/>
</dbReference>
<organism evidence="10 11">
    <name type="scientific">Astrephomene gubernaculifera</name>
    <dbReference type="NCBI Taxonomy" id="47775"/>
    <lineage>
        <taxon>Eukaryota</taxon>
        <taxon>Viridiplantae</taxon>
        <taxon>Chlorophyta</taxon>
        <taxon>core chlorophytes</taxon>
        <taxon>Chlorophyceae</taxon>
        <taxon>CS clade</taxon>
        <taxon>Chlamydomonadales</taxon>
        <taxon>Astrephomenaceae</taxon>
        <taxon>Astrephomene</taxon>
    </lineage>
</organism>
<evidence type="ECO:0000313" key="10">
    <source>
        <dbReference type="EMBL" id="GFR40827.1"/>
    </source>
</evidence>
<evidence type="ECO:0000256" key="7">
    <source>
        <dbReference type="PIRSR" id="PIRSR630616-3"/>
    </source>
</evidence>
<dbReference type="GO" id="GO:0004674">
    <property type="term" value="F:protein serine/threonine kinase activity"/>
    <property type="evidence" value="ECO:0007669"/>
    <property type="project" value="UniProtKB-KW"/>
</dbReference>
<dbReference type="Proteomes" id="UP001054857">
    <property type="component" value="Unassembled WGS sequence"/>
</dbReference>
<dbReference type="GO" id="GO:0005524">
    <property type="term" value="F:ATP binding"/>
    <property type="evidence" value="ECO:0007669"/>
    <property type="project" value="UniProtKB-KW"/>
</dbReference>
<evidence type="ECO:0000256" key="3">
    <source>
        <dbReference type="ARBA" id="ARBA00022741"/>
    </source>
</evidence>
<proteinExistence type="predicted"/>
<keyword evidence="3 6" id="KW-0547">Nucleotide-binding</keyword>
<evidence type="ECO:0000256" key="5">
    <source>
        <dbReference type="ARBA" id="ARBA00022840"/>
    </source>
</evidence>
<evidence type="ECO:0000256" key="6">
    <source>
        <dbReference type="PIRSR" id="PIRSR630616-2"/>
    </source>
</evidence>
<evidence type="ECO:0000256" key="1">
    <source>
        <dbReference type="ARBA" id="ARBA00022527"/>
    </source>
</evidence>
<keyword evidence="1" id="KW-0723">Serine/threonine-protein kinase</keyword>
<feature type="binding site" evidence="6">
    <location>
        <position position="135"/>
    </location>
    <ligand>
        <name>ATP</name>
        <dbReference type="ChEBI" id="CHEBI:30616"/>
    </ligand>
</feature>
<feature type="compositionally biased region" description="Polar residues" evidence="8">
    <location>
        <begin position="15"/>
        <end position="46"/>
    </location>
</feature>
<dbReference type="SMART" id="SM00220">
    <property type="entry name" value="S_TKc"/>
    <property type="match status" value="1"/>
</dbReference>
<feature type="binding site" evidence="6">
    <location>
        <position position="116"/>
    </location>
    <ligand>
        <name>ATP</name>
        <dbReference type="ChEBI" id="CHEBI:30616"/>
    </ligand>
</feature>
<keyword evidence="11" id="KW-1185">Reference proteome</keyword>
<dbReference type="PROSITE" id="PS50011">
    <property type="entry name" value="PROTEIN_KINASE_DOM"/>
    <property type="match status" value="1"/>
</dbReference>
<evidence type="ECO:0000256" key="8">
    <source>
        <dbReference type="SAM" id="MobiDB-lite"/>
    </source>
</evidence>
<evidence type="ECO:0000313" key="11">
    <source>
        <dbReference type="Proteomes" id="UP001054857"/>
    </source>
</evidence>
<dbReference type="Pfam" id="PF00069">
    <property type="entry name" value="Pkinase"/>
    <property type="match status" value="1"/>
</dbReference>
<evidence type="ECO:0000256" key="4">
    <source>
        <dbReference type="ARBA" id="ARBA00022777"/>
    </source>
</evidence>
<feature type="cross-link" description="Glycyl lysine isopeptide (Lys-Gly) (interchain with G-Cter in SUMO2)" evidence="7">
    <location>
        <position position="233"/>
    </location>
</feature>
<dbReference type="PANTHER" id="PTHR24350">
    <property type="entry name" value="SERINE/THREONINE-PROTEIN KINASE IAL-RELATED"/>
    <property type="match status" value="1"/>
</dbReference>
<dbReference type="EMBL" id="BMAR01000001">
    <property type="protein sequence ID" value="GFR40827.1"/>
    <property type="molecule type" value="Genomic_DNA"/>
</dbReference>
<evidence type="ECO:0000256" key="2">
    <source>
        <dbReference type="ARBA" id="ARBA00022679"/>
    </source>
</evidence>
<dbReference type="Gene3D" id="1.10.510.10">
    <property type="entry name" value="Transferase(Phosphotransferase) domain 1"/>
    <property type="match status" value="1"/>
</dbReference>
<dbReference type="InterPro" id="IPR030616">
    <property type="entry name" value="Aur-like"/>
</dbReference>